<dbReference type="RefSeq" id="XP_043048813.1">
    <property type="nucleotide sequence ID" value="XM_043191841.1"/>
</dbReference>
<dbReference type="GO" id="GO:0005634">
    <property type="term" value="C:nucleus"/>
    <property type="evidence" value="ECO:0007669"/>
    <property type="project" value="UniProtKB-SubCell"/>
</dbReference>
<keyword evidence="9 11" id="KW-0131">Cell cycle</keyword>
<evidence type="ECO:0000256" key="6">
    <source>
        <dbReference type="ARBA" id="ARBA00022838"/>
    </source>
</evidence>
<dbReference type="PANTHER" id="PTHR10643:SF2">
    <property type="entry name" value="KINETOCHORE PROTEIN NDC80 HOMOLOG"/>
    <property type="match status" value="1"/>
</dbReference>
<keyword evidence="8 11" id="KW-0539">Nucleus</keyword>
<dbReference type="InterPro" id="IPR055260">
    <property type="entry name" value="Ndc80_CH"/>
</dbReference>
<feature type="coiled-coil region" evidence="12">
    <location>
        <begin position="433"/>
        <end position="471"/>
    </location>
</feature>
<evidence type="ECO:0000313" key="14">
    <source>
        <dbReference type="EMBL" id="KAG7193265.1"/>
    </source>
</evidence>
<proteinExistence type="inferred from homology"/>
<keyword evidence="5 11" id="KW-0498">Mitosis</keyword>
<evidence type="ECO:0000256" key="10">
    <source>
        <dbReference type="ARBA" id="ARBA00023328"/>
    </source>
</evidence>
<reference evidence="14" key="1">
    <citation type="submission" date="2021-03" db="EMBL/GenBank/DDBJ databases">
        <authorList>
            <person name="Palmer J.M."/>
        </authorList>
    </citation>
    <scope>NUCLEOTIDE SEQUENCE</scope>
    <source>
        <strain evidence="14">ARV_011</strain>
    </source>
</reference>
<evidence type="ECO:0000256" key="5">
    <source>
        <dbReference type="ARBA" id="ARBA00022776"/>
    </source>
</evidence>
<feature type="coiled-coil region" evidence="12">
    <location>
        <begin position="308"/>
        <end position="349"/>
    </location>
</feature>
<dbReference type="PANTHER" id="PTHR10643">
    <property type="entry name" value="KINETOCHORE PROTEIN NDC80"/>
    <property type="match status" value="1"/>
</dbReference>
<evidence type="ECO:0000256" key="1">
    <source>
        <dbReference type="ARBA" id="ARBA00007050"/>
    </source>
</evidence>
<dbReference type="FunFam" id="1.10.418.30:FF:000001">
    <property type="entry name" value="Probable kinetochore protein ndc80"/>
    <property type="match status" value="1"/>
</dbReference>
<dbReference type="AlphaFoldDB" id="A0A9P7V903"/>
<dbReference type="Proteomes" id="UP000790833">
    <property type="component" value="Unassembled WGS sequence"/>
</dbReference>
<dbReference type="InterPro" id="IPR038273">
    <property type="entry name" value="Ndc80_sf"/>
</dbReference>
<sequence length="698" mass="80821">MIVNNPPSTGGPSKKFLEQVFSQSARRRSSSTPSRASHLRRLFGVNDNLGRPAVVIPPALQTPSRLTGQQQQMALSIPTALTSQRRRSTFLQNPQSLQTKASLQELALFLQLLQRRILQSATAASAASVAPAVAVDSMNNKNLDQRPLRDKNYQALILQEILDFLITNKFELEMNHPIQPRTFKQPTQKDFVLIFKFLYLKIDPHYEFQRSIELEILPILKSLGYPYLSHINRSHISAVGGQNWPQFLGLLYWMVKFNNDIVDIKYNVGNWTEVDDEVDALLNDYVHSCYQDFLQHDDNVDEHYEKVVEAFEKHSEKIEEEIKKYEQINDDALKQYEHLSSHLQMLEEEENATRLLESDIVKLQAYAERMEAYRGTWAENLNSYQDEQDRIKDEFLRIELEIKEIAGELQSKELSILAIDDLFKDRDDKSKSIAQLGAREEDIKVRVDSMEQELLKKLENLQTTLMHYNEMVRGLASSGYDFSISFNSEQIWRADGDEKRLISKDLTEERSKLIQLRNHLLQKTHDHEETYFKLEEEISTKHEVNLDQRNQLERKEAQLFTAKMVYDEVYTKTMEASQKYLTELERWERQMNEMRQQESKSDFELENRLRRLQMDHDALDLKLLRERNELVGLANQVTSRCHNLRSKIGLGILELDDALNLELSNIQDSLELEGGSSVPVGGALSIGIATTTGTEEIV</sequence>
<dbReference type="InterPro" id="IPR005550">
    <property type="entry name" value="Kinetochore_Ndc80"/>
</dbReference>
<dbReference type="OrthoDB" id="7459479at2759"/>
<keyword evidence="7 12" id="KW-0175">Coiled coil</keyword>
<organism evidence="14 15">
    <name type="scientific">Scheffersomyces spartinae</name>
    <dbReference type="NCBI Taxonomy" id="45513"/>
    <lineage>
        <taxon>Eukaryota</taxon>
        <taxon>Fungi</taxon>
        <taxon>Dikarya</taxon>
        <taxon>Ascomycota</taxon>
        <taxon>Saccharomycotina</taxon>
        <taxon>Pichiomycetes</taxon>
        <taxon>Debaryomycetaceae</taxon>
        <taxon>Scheffersomyces</taxon>
    </lineage>
</organism>
<dbReference type="Pfam" id="PF03801">
    <property type="entry name" value="Ndc80_HEC"/>
    <property type="match status" value="1"/>
</dbReference>
<dbReference type="Gene3D" id="1.10.418.30">
    <property type="entry name" value="Ncd80 complex, Ncd80 subunit"/>
    <property type="match status" value="1"/>
</dbReference>
<keyword evidence="4 11" id="KW-0132">Cell division</keyword>
<comment type="subcellular location">
    <subcellularLocation>
        <location evidence="11">Chromosome</location>
        <location evidence="11">Centromere</location>
        <location evidence="11">Kinetochore</location>
    </subcellularLocation>
    <subcellularLocation>
        <location evidence="11">Nucleus</location>
    </subcellularLocation>
</comment>
<evidence type="ECO:0000256" key="3">
    <source>
        <dbReference type="ARBA" id="ARBA00022454"/>
    </source>
</evidence>
<evidence type="ECO:0000256" key="7">
    <source>
        <dbReference type="ARBA" id="ARBA00023054"/>
    </source>
</evidence>
<dbReference type="EMBL" id="JAHMUF010000013">
    <property type="protein sequence ID" value="KAG7193265.1"/>
    <property type="molecule type" value="Genomic_DNA"/>
</dbReference>
<evidence type="ECO:0000256" key="11">
    <source>
        <dbReference type="RuleBase" id="RU368072"/>
    </source>
</evidence>
<keyword evidence="15" id="KW-1185">Reference proteome</keyword>
<dbReference type="GO" id="GO:0051315">
    <property type="term" value="P:attachment of mitotic spindle microtubules to kinetochore"/>
    <property type="evidence" value="ECO:0007669"/>
    <property type="project" value="UniProtKB-UniRule"/>
</dbReference>
<feature type="coiled-coil region" evidence="12">
    <location>
        <begin position="577"/>
        <end position="629"/>
    </location>
</feature>
<evidence type="ECO:0000256" key="9">
    <source>
        <dbReference type="ARBA" id="ARBA00023306"/>
    </source>
</evidence>
<evidence type="ECO:0000313" key="15">
    <source>
        <dbReference type="Proteomes" id="UP000790833"/>
    </source>
</evidence>
<evidence type="ECO:0000256" key="12">
    <source>
        <dbReference type="SAM" id="Coils"/>
    </source>
</evidence>
<evidence type="ECO:0000256" key="8">
    <source>
        <dbReference type="ARBA" id="ARBA00023242"/>
    </source>
</evidence>
<comment type="subunit">
    <text evidence="2">Component of the NDC80 complex, which consists of NDC80, NUF2, SPC24 and SPC25.</text>
</comment>
<comment type="caution">
    <text evidence="14">The sequence shown here is derived from an EMBL/GenBank/DDBJ whole genome shotgun (WGS) entry which is preliminary data.</text>
</comment>
<keyword evidence="3 11" id="KW-0158">Chromosome</keyword>
<feature type="domain" description="Kinetochore protein Ndc80 CH" evidence="13">
    <location>
        <begin position="135"/>
        <end position="258"/>
    </location>
</feature>
<evidence type="ECO:0000256" key="4">
    <source>
        <dbReference type="ARBA" id="ARBA00022618"/>
    </source>
</evidence>
<dbReference type="GO" id="GO:0051301">
    <property type="term" value="P:cell division"/>
    <property type="evidence" value="ECO:0007669"/>
    <property type="project" value="UniProtKB-UniRule"/>
</dbReference>
<accession>A0A9P7V903</accession>
<protein>
    <recommendedName>
        <fullName evidence="11">Kinetochore protein NDC80</fullName>
    </recommendedName>
</protein>
<dbReference type="GO" id="GO:0031262">
    <property type="term" value="C:Ndc80 complex"/>
    <property type="evidence" value="ECO:0007669"/>
    <property type="project" value="UniProtKB-UniRule"/>
</dbReference>
<dbReference type="GeneID" id="66114402"/>
<keyword evidence="6 11" id="KW-0995">Kinetochore</keyword>
<comment type="function">
    <text evidence="11">Acts as a component of the essential kinetochore-associated NDC80 complex, which is required for chromosome segregation and spindle checkpoint activity.</text>
</comment>
<name>A0A9P7V903_9ASCO</name>
<keyword evidence="10 11" id="KW-0137">Centromere</keyword>
<evidence type="ECO:0000259" key="13">
    <source>
        <dbReference type="Pfam" id="PF03801"/>
    </source>
</evidence>
<comment type="similarity">
    <text evidence="1 11">Belongs to the NDC80/HEC1 family.</text>
</comment>
<gene>
    <name evidence="14" type="primary">NDC80</name>
    <name evidence="14" type="ORF">KQ657_001028</name>
</gene>
<evidence type="ECO:0000256" key="2">
    <source>
        <dbReference type="ARBA" id="ARBA00011562"/>
    </source>
</evidence>